<sequence>MSSNRFRGGPNKGGPRRQENNRIYRYPLPLIFSDSPPSRVRSILGLLGLSLNQVLNPNCEGYYDVSTRSVWIVTQRDSEILWRRGFFGKGNLSRSEPSWFVRQMKDRKSKGSMTSEEVREKRRADRKQFKLDRAAAIAKVAAEAETIFETEGRVVVPALFGPEIPSGATWKPSTVEPEADAGLEQEQSGDAKDTETKEEPEEEPLEDMEHLQLTLQEAFFLAWNLDCLSILDPDTDEPLSLSEIWMTFQQVYLAPPIPNSPPPELQFDNPFLVHYAAYHHYRSLGWVVKSGLKFCVDYLLYKRGPVFTHAEFAIVVCPVYEDPQDQEISTTQLQNSSPFTWSWLGTINRANSQVMKTLILAYVTIPARSRVSRSVLNSPACFAHYSVREVIVRRFIPARMRD</sequence>
<feature type="region of interest" description="Disordered" evidence="6">
    <location>
        <begin position="1"/>
        <end position="20"/>
    </location>
</feature>
<dbReference type="CDD" id="cd22363">
    <property type="entry name" value="tRNA-intron_lyase_C"/>
    <property type="match status" value="1"/>
</dbReference>
<feature type="domain" description="tRNA intron endonuclease catalytic" evidence="7">
    <location>
        <begin position="271"/>
        <end position="363"/>
    </location>
</feature>
<protein>
    <recommendedName>
        <fullName evidence="4">tRNA-splicing endonuclease subunit Sen2</fullName>
        <ecNumber evidence="4">4.6.1.16</ecNumber>
    </recommendedName>
</protein>
<dbReference type="PANTHER" id="PTHR21227">
    <property type="entry name" value="TRNA-SPLICING ENDONUCLEASE SUBUNIT SEN2"/>
    <property type="match status" value="1"/>
</dbReference>
<evidence type="ECO:0000256" key="2">
    <source>
        <dbReference type="ARBA" id="ARBA00022694"/>
    </source>
</evidence>
<reference evidence="8" key="1">
    <citation type="submission" date="2020-11" db="EMBL/GenBank/DDBJ databases">
        <authorList>
            <consortium name="DOE Joint Genome Institute"/>
            <person name="Ahrendt S."/>
            <person name="Riley R."/>
            <person name="Andreopoulos W."/>
            <person name="Labutti K."/>
            <person name="Pangilinan J."/>
            <person name="Ruiz-Duenas F.J."/>
            <person name="Barrasa J.M."/>
            <person name="Sanchez-Garcia M."/>
            <person name="Camarero S."/>
            <person name="Miyauchi S."/>
            <person name="Serrano A."/>
            <person name="Linde D."/>
            <person name="Babiker R."/>
            <person name="Drula E."/>
            <person name="Ayuso-Fernandez I."/>
            <person name="Pacheco R."/>
            <person name="Padilla G."/>
            <person name="Ferreira P."/>
            <person name="Barriuso J."/>
            <person name="Kellner H."/>
            <person name="Castanera R."/>
            <person name="Alfaro M."/>
            <person name="Ramirez L."/>
            <person name="Pisabarro A.G."/>
            <person name="Kuo A."/>
            <person name="Tritt A."/>
            <person name="Lipzen A."/>
            <person name="He G."/>
            <person name="Yan M."/>
            <person name="Ng V."/>
            <person name="Cullen D."/>
            <person name="Martin F."/>
            <person name="Rosso M.-N."/>
            <person name="Henrissat B."/>
            <person name="Hibbett D."/>
            <person name="Martinez A.T."/>
            <person name="Grigoriev I.V."/>
        </authorList>
    </citation>
    <scope>NUCLEOTIDE SEQUENCE</scope>
    <source>
        <strain evidence="8">AH 40177</strain>
    </source>
</reference>
<keyword evidence="9" id="KW-1185">Reference proteome</keyword>
<dbReference type="Pfam" id="PF01974">
    <property type="entry name" value="tRNA_int_endo"/>
    <property type="match status" value="1"/>
</dbReference>
<dbReference type="Proteomes" id="UP000772434">
    <property type="component" value="Unassembled WGS sequence"/>
</dbReference>
<dbReference type="EC" id="4.6.1.16" evidence="4"/>
<evidence type="ECO:0000259" key="7">
    <source>
        <dbReference type="Pfam" id="PF01974"/>
    </source>
</evidence>
<feature type="active site" evidence="5">
    <location>
        <position position="301"/>
    </location>
</feature>
<feature type="region of interest" description="Disordered" evidence="6">
    <location>
        <begin position="166"/>
        <end position="208"/>
    </location>
</feature>
<evidence type="ECO:0000256" key="4">
    <source>
        <dbReference type="PIRNR" id="PIRNR011789"/>
    </source>
</evidence>
<organism evidence="8 9">
    <name type="scientific">Rhodocollybia butyracea</name>
    <dbReference type="NCBI Taxonomy" id="206335"/>
    <lineage>
        <taxon>Eukaryota</taxon>
        <taxon>Fungi</taxon>
        <taxon>Dikarya</taxon>
        <taxon>Basidiomycota</taxon>
        <taxon>Agaricomycotina</taxon>
        <taxon>Agaricomycetes</taxon>
        <taxon>Agaricomycetidae</taxon>
        <taxon>Agaricales</taxon>
        <taxon>Marasmiineae</taxon>
        <taxon>Omphalotaceae</taxon>
        <taxon>Rhodocollybia</taxon>
    </lineage>
</organism>
<name>A0A9P5Q5Z6_9AGAR</name>
<dbReference type="SUPFAM" id="SSF53032">
    <property type="entry name" value="tRNA-intron endonuclease catalytic domain-like"/>
    <property type="match status" value="1"/>
</dbReference>
<dbReference type="InterPro" id="IPR016589">
    <property type="entry name" value="tRNA_splic_SEN2"/>
</dbReference>
<accession>A0A9P5Q5Z6</accession>
<dbReference type="GO" id="GO:0000379">
    <property type="term" value="P:tRNA-type intron splice site recognition and cleavage"/>
    <property type="evidence" value="ECO:0007669"/>
    <property type="project" value="TreeGrafter"/>
</dbReference>
<evidence type="ECO:0000313" key="9">
    <source>
        <dbReference type="Proteomes" id="UP000772434"/>
    </source>
</evidence>
<evidence type="ECO:0000256" key="5">
    <source>
        <dbReference type="PIRSR" id="PIRSR011789-1"/>
    </source>
</evidence>
<evidence type="ECO:0000256" key="1">
    <source>
        <dbReference type="ARBA" id="ARBA00008078"/>
    </source>
</evidence>
<dbReference type="OrthoDB" id="10249562at2759"/>
<proteinExistence type="inferred from homology"/>
<comment type="function">
    <text evidence="4">Constitutes one of the two catalytic subunit of the tRNA-splicing endonuclease complex, a complex responsible for identification and cleavage of the splice sites in pre-tRNA. It cleaves pre-tRNA at the 5'- and 3'-splice sites to release the intron. The products are an intron and two tRNA half-molecules bearing 2',3'-cyclic phosphate and 5'-OH termini. There are no conserved sequences at the splice sites, but the intron is invariably located at the same site in the gene, placing the splice sites an invariant distance from the constant structural features of the tRNA body.</text>
</comment>
<evidence type="ECO:0000256" key="3">
    <source>
        <dbReference type="ARBA" id="ARBA00023239"/>
    </source>
</evidence>
<dbReference type="InterPro" id="IPR011856">
    <property type="entry name" value="tRNA_endonuc-like_dom_sf"/>
</dbReference>
<dbReference type="AlphaFoldDB" id="A0A9P5Q5Z6"/>
<dbReference type="GO" id="GO:0003676">
    <property type="term" value="F:nucleic acid binding"/>
    <property type="evidence" value="ECO:0007669"/>
    <property type="project" value="InterPro"/>
</dbReference>
<dbReference type="FunFam" id="3.40.1350.10:FF:000007">
    <property type="entry name" value="tRNA-splicing endonuclease subunit Sen2"/>
    <property type="match status" value="1"/>
</dbReference>
<dbReference type="GO" id="GO:0000214">
    <property type="term" value="C:tRNA-intron endonuclease complex"/>
    <property type="evidence" value="ECO:0007669"/>
    <property type="project" value="UniProtKB-UniRule"/>
</dbReference>
<dbReference type="InterPro" id="IPR006676">
    <property type="entry name" value="tRNA_splic"/>
</dbReference>
<gene>
    <name evidence="8" type="ORF">BDP27DRAFT_1206732</name>
</gene>
<dbReference type="InterPro" id="IPR006677">
    <property type="entry name" value="tRNA_intron_Endonuc_cat-like"/>
</dbReference>
<dbReference type="InterPro" id="IPR036167">
    <property type="entry name" value="tRNA_intron_Endo_cat-like_sf"/>
</dbReference>
<keyword evidence="3 4" id="KW-0456">Lyase</keyword>
<dbReference type="GO" id="GO:0000213">
    <property type="term" value="F:tRNA-intron lyase activity"/>
    <property type="evidence" value="ECO:0007669"/>
    <property type="project" value="UniProtKB-UniRule"/>
</dbReference>
<evidence type="ECO:0000313" key="8">
    <source>
        <dbReference type="EMBL" id="KAF9078756.1"/>
    </source>
</evidence>
<dbReference type="Gene3D" id="3.40.1350.10">
    <property type="match status" value="1"/>
</dbReference>
<comment type="similarity">
    <text evidence="1 4">Belongs to the tRNA-intron endonuclease family.</text>
</comment>
<comment type="caution">
    <text evidence="8">The sequence shown here is derived from an EMBL/GenBank/DDBJ whole genome shotgun (WGS) entry which is preliminary data.</text>
</comment>
<keyword evidence="2 4" id="KW-0819">tRNA processing</keyword>
<dbReference type="PIRSF" id="PIRSF011789">
    <property type="entry name" value="tRNA_splic_SEN2"/>
    <property type="match status" value="1"/>
</dbReference>
<feature type="region of interest" description="Disordered" evidence="6">
    <location>
        <begin position="104"/>
        <end position="124"/>
    </location>
</feature>
<dbReference type="EMBL" id="JADNRY010000001">
    <property type="protein sequence ID" value="KAF9078756.1"/>
    <property type="molecule type" value="Genomic_DNA"/>
</dbReference>
<dbReference type="GO" id="GO:0005737">
    <property type="term" value="C:cytoplasm"/>
    <property type="evidence" value="ECO:0007669"/>
    <property type="project" value="TreeGrafter"/>
</dbReference>
<dbReference type="PANTHER" id="PTHR21227:SF0">
    <property type="entry name" value="TRNA-SPLICING ENDONUCLEASE SUBUNIT SEN2"/>
    <property type="match status" value="1"/>
</dbReference>
<feature type="active site" evidence="5">
    <location>
        <position position="309"/>
    </location>
</feature>
<evidence type="ECO:0000256" key="6">
    <source>
        <dbReference type="SAM" id="MobiDB-lite"/>
    </source>
</evidence>
<feature type="active site" evidence="5">
    <location>
        <position position="356"/>
    </location>
</feature>